<accession>B7Q794</accession>
<keyword evidence="3" id="KW-1185">Reference proteome</keyword>
<dbReference type="VEuPathDB" id="VectorBase:ISCW011489"/>
<dbReference type="VEuPathDB" id="VectorBase:ISCP_019382"/>
<evidence type="ECO:0000313" key="1">
    <source>
        <dbReference type="EMBL" id="EEC14716.1"/>
    </source>
</evidence>
<dbReference type="EMBL" id="ABJB010597039">
    <property type="status" value="NOT_ANNOTATED_CDS"/>
    <property type="molecule type" value="Genomic_DNA"/>
</dbReference>
<protein>
    <submittedName>
        <fullName evidence="1 2">Uncharacterized protein</fullName>
    </submittedName>
</protein>
<dbReference type="EMBL" id="DS873396">
    <property type="protein sequence ID" value="EEC14716.1"/>
    <property type="molecule type" value="Genomic_DNA"/>
</dbReference>
<dbReference type="AlphaFoldDB" id="B7Q794"/>
<evidence type="ECO:0000313" key="2">
    <source>
        <dbReference type="EnsemblMetazoa" id="ISCW011489-PA"/>
    </source>
</evidence>
<proteinExistence type="predicted"/>
<sequence length="196" mass="21626">MGPEDNNPWQMVTYGRKIYFLLHTVIIQPQDGLFLAKTRLAQAMQSFTAMARLTPTEVREAALSNLLIFKTFQQTAMIKVLQLESLSIGDTTYGAAAHPAAPADSCKGVIHGVPAPTSSKYLTDNLIASGHTIITARMMVRTETALITYEGSYVAHTVLYCQAEYRCYPHRLPQSSTVDTARKPLPQGYVPPVPRI</sequence>
<dbReference type="PaxDb" id="6945-B7Q794"/>
<dbReference type="OrthoDB" id="6437707at2759"/>
<organism>
    <name type="scientific">Ixodes scapularis</name>
    <name type="common">Black-legged tick</name>
    <name type="synonym">Deer tick</name>
    <dbReference type="NCBI Taxonomy" id="6945"/>
    <lineage>
        <taxon>Eukaryota</taxon>
        <taxon>Metazoa</taxon>
        <taxon>Ecdysozoa</taxon>
        <taxon>Arthropoda</taxon>
        <taxon>Chelicerata</taxon>
        <taxon>Arachnida</taxon>
        <taxon>Acari</taxon>
        <taxon>Parasitiformes</taxon>
        <taxon>Ixodida</taxon>
        <taxon>Ixodoidea</taxon>
        <taxon>Ixodidae</taxon>
        <taxon>Ixodinae</taxon>
        <taxon>Ixodes</taxon>
    </lineage>
</organism>
<evidence type="ECO:0000313" key="3">
    <source>
        <dbReference type="Proteomes" id="UP000001555"/>
    </source>
</evidence>
<gene>
    <name evidence="1" type="ORF">IscW_ISCW011489</name>
</gene>
<dbReference type="HOGENOM" id="CLU_1391628_0_0_1"/>
<dbReference type="EnsemblMetazoa" id="ISCW011489-RA">
    <property type="protein sequence ID" value="ISCW011489-PA"/>
    <property type="gene ID" value="ISCW011489"/>
</dbReference>
<name>B7Q794_IXOSC</name>
<dbReference type="InParanoid" id="B7Q794"/>
<dbReference type="Proteomes" id="UP000001555">
    <property type="component" value="Unassembled WGS sequence"/>
</dbReference>
<reference evidence="1 3" key="1">
    <citation type="submission" date="2008-03" db="EMBL/GenBank/DDBJ databases">
        <title>Annotation of Ixodes scapularis.</title>
        <authorList>
            <consortium name="Ixodes scapularis Genome Project Consortium"/>
            <person name="Caler E."/>
            <person name="Hannick L.I."/>
            <person name="Bidwell S."/>
            <person name="Joardar V."/>
            <person name="Thiagarajan M."/>
            <person name="Amedeo P."/>
            <person name="Galinsky K.J."/>
            <person name="Schobel S."/>
            <person name="Inman J."/>
            <person name="Hostetler J."/>
            <person name="Miller J."/>
            <person name="Hammond M."/>
            <person name="Megy K."/>
            <person name="Lawson D."/>
            <person name="Kodira C."/>
            <person name="Sutton G."/>
            <person name="Meyer J."/>
            <person name="Hill C.A."/>
            <person name="Birren B."/>
            <person name="Nene V."/>
            <person name="Collins F."/>
            <person name="Alarcon-Chaidez F."/>
            <person name="Wikel S."/>
            <person name="Strausberg R."/>
        </authorList>
    </citation>
    <scope>NUCLEOTIDE SEQUENCE [LARGE SCALE GENOMIC DNA]</scope>
    <source>
        <strain evidence="3">Wikel</strain>
        <strain evidence="1">Wikel colony</strain>
    </source>
</reference>
<reference evidence="2" key="2">
    <citation type="submission" date="2020-05" db="UniProtKB">
        <authorList>
            <consortium name="EnsemblMetazoa"/>
        </authorList>
    </citation>
    <scope>IDENTIFICATION</scope>
    <source>
        <strain evidence="2">wikel</strain>
    </source>
</reference>